<comment type="similarity">
    <text evidence="2">Belongs to the peptidase S9A family.</text>
</comment>
<dbReference type="InterPro" id="IPR001375">
    <property type="entry name" value="Peptidase_S9_cat"/>
</dbReference>
<dbReference type="eggNOG" id="COG1505">
    <property type="taxonomic scope" value="Bacteria"/>
</dbReference>
<dbReference type="OrthoDB" id="9801421at2"/>
<organism evidence="9 10">
    <name type="scientific">Kribbella flavida (strain DSM 17836 / JCM 10339 / NBRC 14399)</name>
    <dbReference type="NCBI Taxonomy" id="479435"/>
    <lineage>
        <taxon>Bacteria</taxon>
        <taxon>Bacillati</taxon>
        <taxon>Actinomycetota</taxon>
        <taxon>Actinomycetes</taxon>
        <taxon>Propionibacteriales</taxon>
        <taxon>Kribbellaceae</taxon>
        <taxon>Kribbella</taxon>
    </lineage>
</organism>
<keyword evidence="10" id="KW-1185">Reference proteome</keyword>
<dbReference type="FunFam" id="3.40.50.1820:FF:000005">
    <property type="entry name" value="Prolyl endopeptidase"/>
    <property type="match status" value="1"/>
</dbReference>
<dbReference type="GO" id="GO:0005829">
    <property type="term" value="C:cytosol"/>
    <property type="evidence" value="ECO:0007669"/>
    <property type="project" value="TreeGrafter"/>
</dbReference>
<comment type="catalytic activity">
    <reaction evidence="1">
        <text>Hydrolysis of Pro-|-Xaa &gt;&gt; Ala-|-Xaa in oligopeptides.</text>
        <dbReference type="EC" id="3.4.21.26"/>
    </reaction>
</comment>
<keyword evidence="6" id="KW-0720">Serine protease</keyword>
<evidence type="ECO:0000259" key="8">
    <source>
        <dbReference type="Pfam" id="PF02897"/>
    </source>
</evidence>
<dbReference type="PRINTS" id="PR00862">
    <property type="entry name" value="PROLIGOPTASE"/>
</dbReference>
<dbReference type="SUPFAM" id="SSF50993">
    <property type="entry name" value="Peptidase/esterase 'gauge' domain"/>
    <property type="match status" value="1"/>
</dbReference>
<dbReference type="InterPro" id="IPR051167">
    <property type="entry name" value="Prolyl_oligopep/macrocyclase"/>
</dbReference>
<dbReference type="Pfam" id="PF02897">
    <property type="entry name" value="Peptidase_S9_N"/>
    <property type="match status" value="1"/>
</dbReference>
<accession>D2Q1R0</accession>
<dbReference type="EMBL" id="CP001736">
    <property type="protein sequence ID" value="ADB32049.1"/>
    <property type="molecule type" value="Genomic_DNA"/>
</dbReference>
<reference evidence="10" key="1">
    <citation type="submission" date="2009-09" db="EMBL/GenBank/DDBJ databases">
        <title>The complete genome of Kribbella flavida DSM 17836.</title>
        <authorList>
            <consortium name="US DOE Joint Genome Institute (JGI-PGF)"/>
            <person name="Lucas S."/>
            <person name="Copeland A."/>
            <person name="Lapidus A."/>
            <person name="Glavina del Rio T."/>
            <person name="Dalin E."/>
            <person name="Tice H."/>
            <person name="Bruce D."/>
            <person name="Goodwin L."/>
            <person name="Pitluck S."/>
            <person name="Kyrpides N."/>
            <person name="Mavromatis K."/>
            <person name="Ivanova N."/>
            <person name="Saunders E."/>
            <person name="Brettin T."/>
            <person name="Detter J.C."/>
            <person name="Han C."/>
            <person name="Larimer F."/>
            <person name="Land M."/>
            <person name="Hauser L."/>
            <person name="Markowitz V."/>
            <person name="Cheng J.-F."/>
            <person name="Hugenholtz P."/>
            <person name="Woyke T."/>
            <person name="Wu D."/>
            <person name="Pukall R."/>
            <person name="Klenk H.-P."/>
            <person name="Eisen J.A."/>
        </authorList>
    </citation>
    <scope>NUCLEOTIDE SEQUENCE [LARGE SCALE GENOMIC DNA]</scope>
    <source>
        <strain evidence="10">DSM 17836 / JCM 10339 / NBRC 14399</strain>
    </source>
</reference>
<evidence type="ECO:0000256" key="3">
    <source>
        <dbReference type="ARBA" id="ARBA00011897"/>
    </source>
</evidence>
<dbReference type="PANTHER" id="PTHR42881:SF2">
    <property type="entry name" value="PROLYL ENDOPEPTIDASE"/>
    <property type="match status" value="1"/>
</dbReference>
<feature type="domain" description="Peptidase S9A N-terminal" evidence="8">
    <location>
        <begin position="8"/>
        <end position="406"/>
    </location>
</feature>
<dbReference type="STRING" id="479435.Kfla_2984"/>
<dbReference type="RefSeq" id="WP_012920605.1">
    <property type="nucleotide sequence ID" value="NC_013729.1"/>
</dbReference>
<dbReference type="GO" id="GO:0006508">
    <property type="term" value="P:proteolysis"/>
    <property type="evidence" value="ECO:0007669"/>
    <property type="project" value="UniProtKB-KW"/>
</dbReference>
<evidence type="ECO:0000256" key="1">
    <source>
        <dbReference type="ARBA" id="ARBA00001070"/>
    </source>
</evidence>
<dbReference type="EC" id="3.4.21.26" evidence="3"/>
<dbReference type="HOGENOM" id="CLU_011290_1_1_11"/>
<dbReference type="Pfam" id="PF00326">
    <property type="entry name" value="Peptidase_S9"/>
    <property type="match status" value="1"/>
</dbReference>
<evidence type="ECO:0000259" key="7">
    <source>
        <dbReference type="Pfam" id="PF00326"/>
    </source>
</evidence>
<dbReference type="SUPFAM" id="SSF53474">
    <property type="entry name" value="alpha/beta-Hydrolases"/>
    <property type="match status" value="1"/>
</dbReference>
<evidence type="ECO:0000256" key="2">
    <source>
        <dbReference type="ARBA" id="ARBA00005228"/>
    </source>
</evidence>
<evidence type="ECO:0000256" key="5">
    <source>
        <dbReference type="ARBA" id="ARBA00022801"/>
    </source>
</evidence>
<evidence type="ECO:0000313" key="9">
    <source>
        <dbReference type="EMBL" id="ADB32049.1"/>
    </source>
</evidence>
<dbReference type="GO" id="GO:0070012">
    <property type="term" value="F:oligopeptidase activity"/>
    <property type="evidence" value="ECO:0007669"/>
    <property type="project" value="TreeGrafter"/>
</dbReference>
<keyword evidence="4" id="KW-0645">Protease</keyword>
<evidence type="ECO:0000313" key="10">
    <source>
        <dbReference type="Proteomes" id="UP000007967"/>
    </source>
</evidence>
<protein>
    <recommendedName>
        <fullName evidence="3">prolyl oligopeptidase</fullName>
        <ecNumber evidence="3">3.4.21.26</ecNumber>
    </recommendedName>
</protein>
<dbReference type="Gene3D" id="3.40.50.1820">
    <property type="entry name" value="alpha/beta hydrolase"/>
    <property type="match status" value="1"/>
</dbReference>
<proteinExistence type="inferred from homology"/>
<dbReference type="GO" id="GO:0004252">
    <property type="term" value="F:serine-type endopeptidase activity"/>
    <property type="evidence" value="ECO:0007669"/>
    <property type="project" value="UniProtKB-EC"/>
</dbReference>
<evidence type="ECO:0000256" key="6">
    <source>
        <dbReference type="ARBA" id="ARBA00022825"/>
    </source>
</evidence>
<dbReference type="InterPro" id="IPR023302">
    <property type="entry name" value="Pept_S9A_N"/>
</dbReference>
<feature type="domain" description="Peptidase S9 prolyl oligopeptidase catalytic" evidence="7">
    <location>
        <begin position="477"/>
        <end position="681"/>
    </location>
</feature>
<dbReference type="Proteomes" id="UP000007967">
    <property type="component" value="Chromosome"/>
</dbReference>
<sequence>MTVEYPHSRRGDVVETLHGREIADPYRWLEDPDAPETIDWVTRQNAFTEAELASYPERAWFRATMSAILARPRAGVPVRKSGWYFVGRNDGTQAQDVVYVAESLPALLDGGRVLIDPNQLSESGTDSLGGFTVSPDGKYFAYAINESGSDWLTFRLLEVATGAAVHDVVAEAKFCEATWLPDSSSFLYVHYPSGGRSDGTETKALGAGELKLHRVGTPQTEDELVLRLAGNDRLHFDVEVTEDDRYVVLHIFQGTDPRTRLWVYPLQDGGLGEPVKVIDEFAYAAEFVRMAGDRLILRTDRDAPRGRIVSSDLDATFTDVVPQREATLLAVSGTASGLVTVCLVDAQPVLTLYDVDGGNTRTVDVGGGGLVGLNASPHQDEVFVGLSATTDPTTSYAVSASTGSVRALPELVPAGAAYTAPEVTVTRRLEPSRKVPYYVVSRADLPIDEPRPTLQYGYGGFRVPIFADYKPGWPGWLAAGGVLVITNLRGGGEYGSDWHDEGRLKNKQNVFDDFIAVAEHLRDTGVTTPEQLAIHGRSNGGLLVGAVMAQRPELFAVALPGVGVLDMLRFHLFTIGAGWASDYGLPDDPDQFEDLLAYSPLHNLRDGTAYPATLVVTGDHDDRVVPLHSHKFIAALQHAQAGDRPVLTRVEVDTGHGFGKPAAMVASEWADLLAFAAHHTGLDPEL</sequence>
<keyword evidence="5 9" id="KW-0378">Hydrolase</keyword>
<dbReference type="PANTHER" id="PTHR42881">
    <property type="entry name" value="PROLYL ENDOPEPTIDASE"/>
    <property type="match status" value="1"/>
</dbReference>
<name>D2Q1R0_KRIFD</name>
<dbReference type="Gene3D" id="2.130.10.120">
    <property type="entry name" value="Prolyl oligopeptidase, N-terminal domain"/>
    <property type="match status" value="1"/>
</dbReference>
<dbReference type="KEGG" id="kfl:Kfla_2984"/>
<reference evidence="9 10" key="2">
    <citation type="journal article" date="2010" name="Stand. Genomic Sci.">
        <title>Complete genome sequence of Kribbella flavida type strain (IFO 14399).</title>
        <authorList>
            <person name="Pukall R."/>
            <person name="Lapidus A."/>
            <person name="Glavina Del Rio T."/>
            <person name="Copeland A."/>
            <person name="Tice H."/>
            <person name="Cheng J.-F."/>
            <person name="Lucas S."/>
            <person name="Chen F."/>
            <person name="Nolan M."/>
            <person name="LaButti K."/>
            <person name="Pati A."/>
            <person name="Ivanova N."/>
            <person name="Mavrommatis K."/>
            <person name="Mikhailova N."/>
            <person name="Pitluck S."/>
            <person name="Bruce D."/>
            <person name="Goodwin L."/>
            <person name="Land M."/>
            <person name="Hauser L."/>
            <person name="Chang Y.-J."/>
            <person name="Jeffries C.D."/>
            <person name="Chen A."/>
            <person name="Palaniappan K."/>
            <person name="Chain P."/>
            <person name="Rohde M."/>
            <person name="Goeker M."/>
            <person name="Bristow J."/>
            <person name="Eisen J.A."/>
            <person name="Markowitz V."/>
            <person name="Hugenholtz P."/>
            <person name="Kyrpides N.C."/>
            <person name="Klenk H.-P."/>
            <person name="Brettin T."/>
        </authorList>
    </citation>
    <scope>NUCLEOTIDE SEQUENCE [LARGE SCALE GENOMIC DNA]</scope>
    <source>
        <strain evidence="10">DSM 17836 / JCM 10339 / NBRC 14399</strain>
    </source>
</reference>
<gene>
    <name evidence="9" type="ordered locus">Kfla_2984</name>
</gene>
<dbReference type="InterPro" id="IPR002470">
    <property type="entry name" value="Peptidase_S9A"/>
</dbReference>
<dbReference type="AlphaFoldDB" id="D2Q1R0"/>
<dbReference type="InterPro" id="IPR029058">
    <property type="entry name" value="AB_hydrolase_fold"/>
</dbReference>
<evidence type="ECO:0000256" key="4">
    <source>
        <dbReference type="ARBA" id="ARBA00022670"/>
    </source>
</evidence>